<reference evidence="2 3" key="1">
    <citation type="submission" date="2019-05" db="EMBL/GenBank/DDBJ databases">
        <title>Genomes sequences of two Nocardia cyriacigeorgica environmental isolates, type strains Nocardia asteroides ATCC 19247 and Nocardia cyriacigeorgica DSM 44484.</title>
        <authorList>
            <person name="Vautrin F."/>
            <person name="Bergeron E."/>
            <person name="Dubost A."/>
            <person name="Abrouk D."/>
            <person name="Rodriguez Nava V."/>
            <person name="Pujic P."/>
        </authorList>
    </citation>
    <scope>NUCLEOTIDE SEQUENCE [LARGE SCALE GENOMIC DNA]</scope>
    <source>
        <strain evidence="2 3">EML 1456</strain>
    </source>
</reference>
<evidence type="ECO:0000256" key="1">
    <source>
        <dbReference type="SAM" id="MobiDB-lite"/>
    </source>
</evidence>
<protein>
    <submittedName>
        <fullName evidence="2">Uncharacterized protein</fullName>
    </submittedName>
</protein>
<dbReference type="OrthoDB" id="4504509at2"/>
<name>A0A5R8P8I8_9NOCA</name>
<feature type="region of interest" description="Disordered" evidence="1">
    <location>
        <begin position="313"/>
        <end position="335"/>
    </location>
</feature>
<dbReference type="EMBL" id="VBUU01000032">
    <property type="protein sequence ID" value="TLG00265.1"/>
    <property type="molecule type" value="Genomic_DNA"/>
</dbReference>
<sequence length="424" mass="46043">MGDPNSWEIDPEKYFDAARRCHLLAEKIAARVHETYEVLNQTGNGMAGSTIQGVSWAAKHDPTAEAMFTVAALLSDALTRYGDVLAAMGYNWHISNKSQPPNRPLENDLIGPRYRHRPNSTGNNGPGLESAVPGIVEQVENMPNGDTYRTSLAGTNGWAEFVSDPAIRESDIRILEISDSFETSDPNHQDISERMATMQQAATTISAISPALRSTVDDFHTSLTELRAALKSNLEPAVAVEIKSTRIVLRGSDGSSSISPDEIATTIHNTVSNSRFMQVTDLPFGGQAEMLIQQLTSHVAPLTDIAQLSIELMDDGNGRPPGPINPNPPRVKSREDAEKILDQGATLEKDKKSTIKSKPGGAAQAEADFEKVTEGYEVKTYPNGTKVAQLPDGSDISLRRSTDGRVTISIQQAGTKPTKYRYSE</sequence>
<evidence type="ECO:0000313" key="3">
    <source>
        <dbReference type="Proteomes" id="UP000308349"/>
    </source>
</evidence>
<proteinExistence type="predicted"/>
<dbReference type="AlphaFoldDB" id="A0A5R8P8I8"/>
<feature type="region of interest" description="Disordered" evidence="1">
    <location>
        <begin position="384"/>
        <end position="424"/>
    </location>
</feature>
<organism evidence="2 3">
    <name type="scientific">Nocardia cyriacigeorgica</name>
    <dbReference type="NCBI Taxonomy" id="135487"/>
    <lineage>
        <taxon>Bacteria</taxon>
        <taxon>Bacillati</taxon>
        <taxon>Actinomycetota</taxon>
        <taxon>Actinomycetes</taxon>
        <taxon>Mycobacteriales</taxon>
        <taxon>Nocardiaceae</taxon>
        <taxon>Nocardia</taxon>
    </lineage>
</organism>
<evidence type="ECO:0000313" key="2">
    <source>
        <dbReference type="EMBL" id="TLG00265.1"/>
    </source>
</evidence>
<comment type="caution">
    <text evidence="2">The sequence shown here is derived from an EMBL/GenBank/DDBJ whole genome shotgun (WGS) entry which is preliminary data.</text>
</comment>
<dbReference type="RefSeq" id="WP_138458239.1">
    <property type="nucleotide sequence ID" value="NZ_VBUU01000032.1"/>
</dbReference>
<accession>A0A5R8P8I8</accession>
<feature type="compositionally biased region" description="Pro residues" evidence="1">
    <location>
        <begin position="320"/>
        <end position="329"/>
    </location>
</feature>
<gene>
    <name evidence="2" type="ORF">FEK35_24675</name>
</gene>
<dbReference type="Proteomes" id="UP000308349">
    <property type="component" value="Unassembled WGS sequence"/>
</dbReference>